<dbReference type="InterPro" id="IPR003954">
    <property type="entry name" value="RRM_euk-type"/>
</dbReference>
<evidence type="ECO:0000256" key="5">
    <source>
        <dbReference type="ARBA" id="ARBA00023242"/>
    </source>
</evidence>
<feature type="domain" description="G-patch" evidence="9">
    <location>
        <begin position="193"/>
        <end position="248"/>
    </location>
</feature>
<dbReference type="GO" id="GO:0071011">
    <property type="term" value="C:precatalytic spliceosome"/>
    <property type="evidence" value="ECO:0007669"/>
    <property type="project" value="TreeGrafter"/>
</dbReference>
<dbReference type="SUPFAM" id="SSF54928">
    <property type="entry name" value="RNA-binding domain, RBD"/>
    <property type="match status" value="1"/>
</dbReference>
<evidence type="ECO:0000256" key="6">
    <source>
        <dbReference type="PIRNR" id="PIRNR031066"/>
    </source>
</evidence>
<feature type="region of interest" description="Disordered" evidence="7">
    <location>
        <begin position="1"/>
        <end position="29"/>
    </location>
</feature>
<dbReference type="PROSITE" id="PS50174">
    <property type="entry name" value="G_PATCH"/>
    <property type="match status" value="1"/>
</dbReference>
<evidence type="ECO:0000313" key="11">
    <source>
        <dbReference type="Proteomes" id="UP000355283"/>
    </source>
</evidence>
<keyword evidence="2 6" id="KW-0507">mRNA processing</keyword>
<feature type="compositionally biased region" description="Gly residues" evidence="7">
    <location>
        <begin position="230"/>
        <end position="244"/>
    </location>
</feature>
<dbReference type="InterPro" id="IPR000467">
    <property type="entry name" value="G_patch_dom"/>
</dbReference>
<keyword evidence="3 6" id="KW-0694">RNA-binding</keyword>
<evidence type="ECO:0000256" key="7">
    <source>
        <dbReference type="SAM" id="MobiDB-lite"/>
    </source>
</evidence>
<sequence length="371" mass="40649">MLPPQRLAARPTQLMAPPQTRPRTAVTHEPIEIHGYSRNSATSKGDTIIHVDSADLQELAFKGEAYDPARPNDYMEFCKERENRAKDEERQREYEKFRKEREEEVRRGRNTLAGLQSLPSNGDNRMPDSIIPARGRGRGGVSNLPSWMTKGAPVEDKSSCVDTLSALESGKAQFADAQDAIATGGGVEPRGRTEGIGAALMKKLGYQDGAGLGRDRQGITEAIKARALGGGKGVISGPAQGGKGAQDVDRQQQQPQPKKKKRGLFSNPTKIVLLKNMVGPGEVDDDLQGETAEECAKHGPVSECLVFEVNDNSYPEEERVRTFVAFERQESAVKAYVAMNGRFFGGRQVQASFFDEEKFARKDLAPGKEEC</sequence>
<dbReference type="InterPro" id="IPR012677">
    <property type="entry name" value="Nucleotide-bd_a/b_plait_sf"/>
</dbReference>
<proteinExistence type="predicted"/>
<dbReference type="PANTHER" id="PTHR13288">
    <property type="entry name" value="SPLICING FACTOR 45 SPF45"/>
    <property type="match status" value="1"/>
</dbReference>
<evidence type="ECO:0000313" key="10">
    <source>
        <dbReference type="EMBL" id="TFJ82604.1"/>
    </source>
</evidence>
<dbReference type="PANTHER" id="PTHR13288:SF8">
    <property type="entry name" value="SPLICING FACTOR 45"/>
    <property type="match status" value="1"/>
</dbReference>
<dbReference type="AlphaFoldDB" id="A0A4D9CVJ3"/>
<accession>A0A4D9CVJ3</accession>
<feature type="domain" description="RRM" evidence="8">
    <location>
        <begin position="270"/>
        <end position="356"/>
    </location>
</feature>
<dbReference type="InterPro" id="IPR034653">
    <property type="entry name" value="SPF45_RRM"/>
</dbReference>
<feature type="region of interest" description="Disordered" evidence="7">
    <location>
        <begin position="230"/>
        <end position="265"/>
    </location>
</feature>
<evidence type="ECO:0000256" key="2">
    <source>
        <dbReference type="ARBA" id="ARBA00022664"/>
    </source>
</evidence>
<gene>
    <name evidence="10" type="ORF">NSK_006029</name>
</gene>
<comment type="caution">
    <text evidence="10">The sequence shown here is derived from an EMBL/GenBank/DDBJ whole genome shotgun (WGS) entry which is preliminary data.</text>
</comment>
<dbReference type="Pfam" id="PF01585">
    <property type="entry name" value="G-patch"/>
    <property type="match status" value="1"/>
</dbReference>
<keyword evidence="11" id="KW-1185">Reference proteome</keyword>
<evidence type="ECO:0000259" key="8">
    <source>
        <dbReference type="PROSITE" id="PS50102"/>
    </source>
</evidence>
<dbReference type="EMBL" id="SDOX01000096">
    <property type="protein sequence ID" value="TFJ82604.1"/>
    <property type="molecule type" value="Genomic_DNA"/>
</dbReference>
<dbReference type="PIRSF" id="PIRSF031066">
    <property type="entry name" value="Splicing_factor_SPF45"/>
    <property type="match status" value="1"/>
</dbReference>
<comment type="subcellular location">
    <subcellularLocation>
        <location evidence="1">Nucleus</location>
    </subcellularLocation>
</comment>
<dbReference type="SMART" id="SM00361">
    <property type="entry name" value="RRM_1"/>
    <property type="match status" value="1"/>
</dbReference>
<reference evidence="10 11" key="1">
    <citation type="submission" date="2019-01" db="EMBL/GenBank/DDBJ databases">
        <title>Nuclear Genome Assembly of the Microalgal Biofuel strain Nannochloropsis salina CCMP1776.</title>
        <authorList>
            <person name="Hovde B."/>
        </authorList>
    </citation>
    <scope>NUCLEOTIDE SEQUENCE [LARGE SCALE GENOMIC DNA]</scope>
    <source>
        <strain evidence="10 11">CCMP1776</strain>
    </source>
</reference>
<dbReference type="Proteomes" id="UP000355283">
    <property type="component" value="Unassembled WGS sequence"/>
</dbReference>
<dbReference type="FunFam" id="3.30.70.330:FF:000382">
    <property type="entry name" value="G-patch domain-containing protein"/>
    <property type="match status" value="1"/>
</dbReference>
<dbReference type="SMART" id="SM00443">
    <property type="entry name" value="G_patch"/>
    <property type="match status" value="1"/>
</dbReference>
<organism evidence="10 11">
    <name type="scientific">Nannochloropsis salina CCMP1776</name>
    <dbReference type="NCBI Taxonomy" id="1027361"/>
    <lineage>
        <taxon>Eukaryota</taxon>
        <taxon>Sar</taxon>
        <taxon>Stramenopiles</taxon>
        <taxon>Ochrophyta</taxon>
        <taxon>Eustigmatophyceae</taxon>
        <taxon>Eustigmatales</taxon>
        <taxon>Monodopsidaceae</taxon>
        <taxon>Microchloropsis</taxon>
        <taxon>Microchloropsis salina</taxon>
    </lineage>
</organism>
<dbReference type="Pfam" id="PF00076">
    <property type="entry name" value="RRM_1"/>
    <property type="match status" value="1"/>
</dbReference>
<dbReference type="PROSITE" id="PS50102">
    <property type="entry name" value="RRM"/>
    <property type="match status" value="1"/>
</dbReference>
<dbReference type="InterPro" id="IPR000504">
    <property type="entry name" value="RRM_dom"/>
</dbReference>
<dbReference type="GO" id="GO:0045292">
    <property type="term" value="P:mRNA cis splicing, via spliceosome"/>
    <property type="evidence" value="ECO:0007669"/>
    <property type="project" value="UniProtKB-UniRule"/>
</dbReference>
<evidence type="ECO:0008006" key="12">
    <source>
        <dbReference type="Google" id="ProtNLM"/>
    </source>
</evidence>
<dbReference type="GO" id="GO:0003723">
    <property type="term" value="F:RNA binding"/>
    <property type="evidence" value="ECO:0007669"/>
    <property type="project" value="UniProtKB-UniRule"/>
</dbReference>
<dbReference type="InterPro" id="IPR035979">
    <property type="entry name" value="RBD_domain_sf"/>
</dbReference>
<dbReference type="CDD" id="cd12647">
    <property type="entry name" value="RRM_UHM_SPF45"/>
    <property type="match status" value="1"/>
</dbReference>
<evidence type="ECO:0000259" key="9">
    <source>
        <dbReference type="PROSITE" id="PS50174"/>
    </source>
</evidence>
<keyword evidence="4 6" id="KW-0508">mRNA splicing</keyword>
<name>A0A4D9CVJ3_9STRA</name>
<protein>
    <recommendedName>
        <fullName evidence="12">G-patch domain-containing protein</fullName>
    </recommendedName>
</protein>
<dbReference type="OrthoDB" id="5411533at2759"/>
<keyword evidence="5" id="KW-0539">Nucleus</keyword>
<dbReference type="Gene3D" id="3.30.70.330">
    <property type="match status" value="1"/>
</dbReference>
<evidence type="ECO:0000256" key="4">
    <source>
        <dbReference type="ARBA" id="ARBA00023187"/>
    </source>
</evidence>
<evidence type="ECO:0000256" key="1">
    <source>
        <dbReference type="ARBA" id="ARBA00004123"/>
    </source>
</evidence>
<dbReference type="InterPro" id="IPR040052">
    <property type="entry name" value="RBM17"/>
</dbReference>
<evidence type="ECO:0000256" key="3">
    <source>
        <dbReference type="ARBA" id="ARBA00022884"/>
    </source>
</evidence>